<dbReference type="Proteomes" id="UP000594903">
    <property type="component" value="Chromosome"/>
</dbReference>
<dbReference type="Pfam" id="PF16778">
    <property type="entry name" value="Phage_tail_APC"/>
    <property type="match status" value="1"/>
</dbReference>
<dbReference type="STRING" id="1122619.GCA_000373745_02217"/>
<evidence type="ECO:0000313" key="3">
    <source>
        <dbReference type="EMBL" id="SUA52707.1"/>
    </source>
</evidence>
<accession>A0A378XFJ4</accession>
<dbReference type="Proteomes" id="UP000254603">
    <property type="component" value="Unassembled WGS sequence"/>
</dbReference>
<dbReference type="EMBL" id="UGSB01000001">
    <property type="protein sequence ID" value="SUA52707.1"/>
    <property type="molecule type" value="Genomic_DNA"/>
</dbReference>
<dbReference type="RefSeq" id="WP_018575400.1">
    <property type="nucleotide sequence ID" value="NZ_CP065725.1"/>
</dbReference>
<evidence type="ECO:0000259" key="1">
    <source>
        <dbReference type="Pfam" id="PF16778"/>
    </source>
</evidence>
<gene>
    <name evidence="2" type="ORF">I6G29_04165</name>
    <name evidence="3" type="ORF">NCTC11997_00884</name>
</gene>
<dbReference type="InterPro" id="IPR031893">
    <property type="entry name" value="Phage_tail_APC"/>
</dbReference>
<evidence type="ECO:0000313" key="4">
    <source>
        <dbReference type="Proteomes" id="UP000254603"/>
    </source>
</evidence>
<dbReference type="AlphaFoldDB" id="A0A378XFJ4"/>
<dbReference type="EMBL" id="CP065725">
    <property type="protein sequence ID" value="QPT40774.1"/>
    <property type="molecule type" value="Genomic_DNA"/>
</dbReference>
<reference evidence="3 4" key="1">
    <citation type="submission" date="2018-06" db="EMBL/GenBank/DDBJ databases">
        <authorList>
            <consortium name="Pathogen Informatics"/>
            <person name="Doyle S."/>
        </authorList>
    </citation>
    <scope>NUCLEOTIDE SEQUENCE [LARGE SCALE GENOMIC DNA]</scope>
    <source>
        <strain evidence="3 4">NCTC11997</strain>
    </source>
</reference>
<evidence type="ECO:0000313" key="2">
    <source>
        <dbReference type="EMBL" id="QPT40774.1"/>
    </source>
</evidence>
<name>A0A378XFJ4_9BURK</name>
<keyword evidence="5" id="KW-1185">Reference proteome</keyword>
<organism evidence="3 4">
    <name type="scientific">Oligella ureolytica</name>
    <dbReference type="NCBI Taxonomy" id="90244"/>
    <lineage>
        <taxon>Bacteria</taxon>
        <taxon>Pseudomonadati</taxon>
        <taxon>Pseudomonadota</taxon>
        <taxon>Betaproteobacteria</taxon>
        <taxon>Burkholderiales</taxon>
        <taxon>Alcaligenaceae</taxon>
        <taxon>Oligella</taxon>
    </lineage>
</organism>
<protein>
    <submittedName>
        <fullName evidence="2">Phage tail assembly chaperone</fullName>
    </submittedName>
</protein>
<feature type="domain" description="Phage tail assembly chaperone-like" evidence="1">
    <location>
        <begin position="141"/>
        <end position="197"/>
    </location>
</feature>
<proteinExistence type="predicted"/>
<sequence length="198" mass="22812">MRKIYQLDTTKKLPIYLYAFDVSQNAMPFFCVEVEPPAAEEGKVIWWQTELDAVADLDFGKSGTGNWILKDDNRSAKLFLTADGSKYEIGEENDHGKYDGLGNIPNWLTKNERPSIYHSWIDGEWSVNDESESQRLADLSATVRHRRDMLIAQSDWTQLDDSPLKNDDAWIDYRQALRDITLQPGFPEDIIWPEAPDK</sequence>
<reference evidence="2 5" key="2">
    <citation type="submission" date="2020-12" db="EMBL/GenBank/DDBJ databases">
        <title>FDA dAtabase for Regulatory Grade micrObial Sequences (FDA-ARGOS): Supporting development and validation of Infectious Disease Dx tests.</title>
        <authorList>
            <person name="Sproer C."/>
            <person name="Gronow S."/>
            <person name="Severitt S."/>
            <person name="Schroder I."/>
            <person name="Tallon L."/>
            <person name="Sadzewicz L."/>
            <person name="Zhao X."/>
            <person name="Boylan J."/>
            <person name="Ott S."/>
            <person name="Bowen H."/>
            <person name="Vavikolanu K."/>
            <person name="Mehta A."/>
            <person name="Aluvathingal J."/>
            <person name="Nadendla S."/>
            <person name="Lowell S."/>
            <person name="Myers T."/>
            <person name="Yan Y."/>
            <person name="Sichtig H."/>
        </authorList>
    </citation>
    <scope>NUCLEOTIDE SEQUENCE [LARGE SCALE GENOMIC DNA]</scope>
    <source>
        <strain evidence="2 5">FDAARGOS_872</strain>
    </source>
</reference>
<dbReference type="Gene3D" id="6.10.140.1310">
    <property type="match status" value="1"/>
</dbReference>
<evidence type="ECO:0000313" key="5">
    <source>
        <dbReference type="Proteomes" id="UP000594903"/>
    </source>
</evidence>